<dbReference type="PRINTS" id="PR01438">
    <property type="entry name" value="UNVRSLSTRESS"/>
</dbReference>
<dbReference type="PANTHER" id="PTHR46268">
    <property type="entry name" value="STRESS RESPONSE PROTEIN NHAX"/>
    <property type="match status" value="1"/>
</dbReference>
<evidence type="ECO:0000259" key="2">
    <source>
        <dbReference type="Pfam" id="PF00582"/>
    </source>
</evidence>
<dbReference type="SUPFAM" id="SSF52402">
    <property type="entry name" value="Adenine nucleotide alpha hydrolases-like"/>
    <property type="match status" value="1"/>
</dbReference>
<dbReference type="Proteomes" id="UP000581135">
    <property type="component" value="Unassembled WGS sequence"/>
</dbReference>
<name>A0A839STQ5_9PROT</name>
<dbReference type="PANTHER" id="PTHR46268:SF15">
    <property type="entry name" value="UNIVERSAL STRESS PROTEIN HP_0031"/>
    <property type="match status" value="1"/>
</dbReference>
<gene>
    <name evidence="3" type="ORF">FHR98_001369</name>
</gene>
<accession>A0A839STQ5</accession>
<proteinExistence type="inferred from homology"/>
<dbReference type="Pfam" id="PF00582">
    <property type="entry name" value="Usp"/>
    <property type="match status" value="1"/>
</dbReference>
<dbReference type="InterPro" id="IPR006015">
    <property type="entry name" value="Universal_stress_UspA"/>
</dbReference>
<comment type="caution">
    <text evidence="3">The sequence shown here is derived from an EMBL/GenBank/DDBJ whole genome shotgun (WGS) entry which is preliminary data.</text>
</comment>
<reference evidence="3 4" key="1">
    <citation type="submission" date="2020-08" db="EMBL/GenBank/DDBJ databases">
        <title>Genomic Encyclopedia of Type Strains, Phase III (KMG-III): the genomes of soil and plant-associated and newly described type strains.</title>
        <authorList>
            <person name="Whitman W."/>
        </authorList>
    </citation>
    <scope>NUCLEOTIDE SEQUENCE [LARGE SCALE GENOMIC DNA]</scope>
    <source>
        <strain evidence="3 4">CECT 8803</strain>
    </source>
</reference>
<dbReference type="CDD" id="cd00293">
    <property type="entry name" value="USP-like"/>
    <property type="match status" value="1"/>
</dbReference>
<evidence type="ECO:0000313" key="3">
    <source>
        <dbReference type="EMBL" id="MBB3065090.1"/>
    </source>
</evidence>
<evidence type="ECO:0000313" key="4">
    <source>
        <dbReference type="Proteomes" id="UP000581135"/>
    </source>
</evidence>
<dbReference type="InterPro" id="IPR006016">
    <property type="entry name" value="UspA"/>
</dbReference>
<comment type="similarity">
    <text evidence="1">Belongs to the universal stress protein A family.</text>
</comment>
<sequence>MPIAAVLVIASGGARTEGCLKAAAEVAERADAVLDILHVSLDPRMALPMVGEGMAAGMIQDVIERNEQEGHARRSKARKAAEALAASKGQQLLEASVGTGRPGFSITWQALQGSETEIVKAAAPYRDLIVLDRPDLEEDAYATVCVEAALMETGRAVLLIPPGGVGAAMRHIAIAWDGSAFATRAVAAALPFLSDAQQITMVAVEESGKTSDLGALSRYLACHGLSAKSKIVPSDSGDTGAVLLETAAAAGADTLVMGGYGHSRLREFIFGGVTESVLRSAGMPVLMAH</sequence>
<organism evidence="3 4">
    <name type="scientific">Limibacillus halophilus</name>
    <dbReference type="NCBI Taxonomy" id="1579333"/>
    <lineage>
        <taxon>Bacteria</taxon>
        <taxon>Pseudomonadati</taxon>
        <taxon>Pseudomonadota</taxon>
        <taxon>Alphaproteobacteria</taxon>
        <taxon>Rhodospirillales</taxon>
        <taxon>Rhodovibrionaceae</taxon>
        <taxon>Limibacillus</taxon>
    </lineage>
</organism>
<evidence type="ECO:0000256" key="1">
    <source>
        <dbReference type="ARBA" id="ARBA00008791"/>
    </source>
</evidence>
<dbReference type="Gene3D" id="3.40.50.12370">
    <property type="match status" value="1"/>
</dbReference>
<dbReference type="RefSeq" id="WP_183415897.1">
    <property type="nucleotide sequence ID" value="NZ_JACHXA010000003.1"/>
</dbReference>
<keyword evidence="4" id="KW-1185">Reference proteome</keyword>
<protein>
    <submittedName>
        <fullName evidence="3">Nucleotide-binding universal stress UspA family protein</fullName>
    </submittedName>
</protein>
<feature type="domain" description="UspA" evidence="2">
    <location>
        <begin position="222"/>
        <end position="288"/>
    </location>
</feature>
<dbReference type="EMBL" id="JACHXA010000003">
    <property type="protein sequence ID" value="MBB3065090.1"/>
    <property type="molecule type" value="Genomic_DNA"/>
</dbReference>
<dbReference type="AlphaFoldDB" id="A0A839STQ5"/>